<evidence type="ECO:0000313" key="3">
    <source>
        <dbReference type="Proteomes" id="UP001142592"/>
    </source>
</evidence>
<keyword evidence="3" id="KW-1185">Reference proteome</keyword>
<dbReference type="SUPFAM" id="SSF49464">
    <property type="entry name" value="Carboxypeptidase regulatory domain-like"/>
    <property type="match status" value="1"/>
</dbReference>
<dbReference type="SUPFAM" id="SSF56935">
    <property type="entry name" value="Porins"/>
    <property type="match status" value="1"/>
</dbReference>
<organism evidence="2 3">
    <name type="scientific">Pedobacter agri</name>
    <dbReference type="NCBI Taxonomy" id="454586"/>
    <lineage>
        <taxon>Bacteria</taxon>
        <taxon>Pseudomonadati</taxon>
        <taxon>Bacteroidota</taxon>
        <taxon>Sphingobacteriia</taxon>
        <taxon>Sphingobacteriales</taxon>
        <taxon>Sphingobacteriaceae</taxon>
        <taxon>Pedobacter</taxon>
    </lineage>
</organism>
<sequence length="890" mass="101091">MFKKIALSCSFLLICANFLFAQNSFTISGSVKDSIGNPIASASIAVVNQNGAGIIFSKTNDKGLFKCDFQNGNESYFIKISGMGYQQFSQALQQKNEQNFSIILKQTAYKLNEVTVKSNVKISLSSDTLKYNVKGFQESNDRVIGDVINRLPGIQVDENGAITYNGKRITKVYIDGDNLLDGRYKMATNNVPVGAVEQVQVIERDQPVKALNGYVSSNNVSLNIKLTDSARTMSVNTGYAGAGNNAYTGELNNLIFNKKIKAINTFKTNNIGENLEAEQASLGATFNNEVGLKTPQTLLSMESENLPNTKEKYYLLNNDYSGSLNALFKLKADWGLRLNLSALQLKRKYKYKNAVSYFLGNADTIRVNEIQDNVYKLNQWHAEAQIEKNSKSIYVKSITKLEIPKWNRNGNTRQNEQAFGQNQPTHQISLSNETNLVKALGINNILQYNGLVQYYKVNENLKITPGIQEDIVNNGMAYLLLNQQVNTGNVFINQSATFKTRFDRLVLSAAAGGSFEHKRLNTHLYKTDIFNIVTPVGNEFKNNVSFDNFGYYGKISALYLLEKGSISVEATPTFSNIRYSDVEKNHSENNSYFLFNPLIEFKKNLGKYSELNARFAQQTEFGKVNDIYRGSVLVNYRQFNFNDRPLPKTNISNFNIRYAYRKPIKMLFYNLNFSYDRTKQNFINSYIIGSGLTKSIAVNFENKLDQYSLNGNFSKYLFPLQLNFLIHGSLNMQRGSNFYNDEITPFIGRQLSAGMVLRKKLFSKITLTVNGDLSRSVNEQKSINGLISNETASEKFKGEWNHNISSTISYSLAYYFTTYRQGLQQPVRNQFFDFNIKVAPVKWKSFFEFQCINLVNQNLYRQINSSANQLSTYEMPLRERTFLLKYAFTF</sequence>
<evidence type="ECO:0000313" key="2">
    <source>
        <dbReference type="EMBL" id="MCX3263817.1"/>
    </source>
</evidence>
<feature type="signal peptide" evidence="1">
    <location>
        <begin position="1"/>
        <end position="21"/>
    </location>
</feature>
<dbReference type="Pfam" id="PF13715">
    <property type="entry name" value="CarbopepD_reg_2"/>
    <property type="match status" value="1"/>
</dbReference>
<dbReference type="RefSeq" id="WP_010601014.1">
    <property type="nucleotide sequence ID" value="NZ_JAPJUH010000001.1"/>
</dbReference>
<evidence type="ECO:0000256" key="1">
    <source>
        <dbReference type="SAM" id="SignalP"/>
    </source>
</evidence>
<dbReference type="AlphaFoldDB" id="A0A9X3I7J1"/>
<dbReference type="EMBL" id="JAPJUH010000001">
    <property type="protein sequence ID" value="MCX3263817.1"/>
    <property type="molecule type" value="Genomic_DNA"/>
</dbReference>
<proteinExistence type="predicted"/>
<protein>
    <submittedName>
        <fullName evidence="2">Carboxypeptidase-like regulatory domain-containing protein</fullName>
    </submittedName>
</protein>
<keyword evidence="2" id="KW-0378">Hydrolase</keyword>
<comment type="caution">
    <text evidence="2">The sequence shown here is derived from an EMBL/GenBank/DDBJ whole genome shotgun (WGS) entry which is preliminary data.</text>
</comment>
<feature type="chain" id="PRO_5040845436" evidence="1">
    <location>
        <begin position="22"/>
        <end position="890"/>
    </location>
</feature>
<dbReference type="Proteomes" id="UP001142592">
    <property type="component" value="Unassembled WGS sequence"/>
</dbReference>
<dbReference type="Gene3D" id="2.60.40.1120">
    <property type="entry name" value="Carboxypeptidase-like, regulatory domain"/>
    <property type="match status" value="1"/>
</dbReference>
<keyword evidence="1" id="KW-0732">Signal</keyword>
<name>A0A9X3I7J1_9SPHI</name>
<reference evidence="2" key="1">
    <citation type="submission" date="2022-11" db="EMBL/GenBank/DDBJ databases">
        <authorList>
            <person name="Graham C."/>
            <person name="Newman J.D."/>
        </authorList>
    </citation>
    <scope>NUCLEOTIDE SEQUENCE</scope>
    <source>
        <strain evidence="2">DSM 19486</strain>
    </source>
</reference>
<accession>A0A9X3I7J1</accession>
<dbReference type="GO" id="GO:0004180">
    <property type="term" value="F:carboxypeptidase activity"/>
    <property type="evidence" value="ECO:0007669"/>
    <property type="project" value="UniProtKB-KW"/>
</dbReference>
<gene>
    <name evidence="2" type="ORF">OQZ29_03625</name>
</gene>
<keyword evidence="2" id="KW-0645">Protease</keyword>
<keyword evidence="2" id="KW-0121">Carboxypeptidase</keyword>
<dbReference type="InterPro" id="IPR008969">
    <property type="entry name" value="CarboxyPept-like_regulatory"/>
</dbReference>